<keyword evidence="2" id="KW-1185">Reference proteome</keyword>
<dbReference type="EMBL" id="KY554771">
    <property type="protein sequence ID" value="ARM66733.1"/>
    <property type="molecule type" value="Genomic_DNA"/>
</dbReference>
<evidence type="ECO:0000313" key="2">
    <source>
        <dbReference type="Proteomes" id="UP000223361"/>
    </source>
</evidence>
<gene>
    <name evidence="1" type="ORF">AM4_074</name>
</gene>
<reference evidence="1 2" key="1">
    <citation type="journal article" date="2017" name="Viruses">
        <title>Phage Biodiversity in Artisanal Cheese Wheys Reflects the Complexity of the Fermentation Process.</title>
        <authorList>
            <person name="Mahony J."/>
            <person name="Moscarelli A."/>
            <person name="Kelleher P."/>
            <person name="Lugli G.A."/>
            <person name="Ventura M."/>
            <person name="Settanni L."/>
            <person name="van Sinderen D."/>
        </authorList>
    </citation>
    <scope>NUCLEOTIDE SEQUENCE [LARGE SCALE GENOMIC DNA]</scope>
</reference>
<name>A0A1W6JKJ3_9CAUD</name>
<sequence>MRKLKNEEVDKIIKELTDDEYIRLGEYTGTRTKMLVKHNTCKNEYEVTWGNFKKGKRCPKCNGGVGFNNKEIDKRMYELVSSEYIRLGEYINSGTKMLIRHALCGTEYGVVWDSFKQGKRCPKCFNNSKLNNYKVDTKIFQLVGDEYIRLEDYVNSETKMLVRHETCNHQYKVSWNDFRRDRRCPKCFGNKLYGNEEIDIKIKKLSGNEYTRLGEYTGSHTKMLVKHNLCGNEYEVAWNDFSHGYRCPKCKESKGERKISTLLNSLNVKHISQKRFSECKYRQTLPFDFYAYNENSKLLIEFDGIQHFKSIDFFGGAEALRDTQLRDKIKNDFALSKNIPLLRIPYTEQDNIESILTNKLKELDFI</sequence>
<dbReference type="Proteomes" id="UP000223361">
    <property type="component" value="Segment"/>
</dbReference>
<organism evidence="1 2">
    <name type="scientific">Lactococcus phage AM4</name>
    <dbReference type="NCBI Taxonomy" id="1965472"/>
    <lineage>
        <taxon>Viruses</taxon>
        <taxon>Duplodnaviria</taxon>
        <taxon>Heunggongvirae</taxon>
        <taxon>Uroviricota</taxon>
        <taxon>Caudoviricetes</taxon>
        <taxon>Audreyjarvisvirus</taxon>
        <taxon>Audreyjarvisvirus AM4</taxon>
    </lineage>
</organism>
<proteinExistence type="predicted"/>
<accession>A0A1W6JKJ3</accession>
<evidence type="ECO:0008006" key="3">
    <source>
        <dbReference type="Google" id="ProtNLM"/>
    </source>
</evidence>
<evidence type="ECO:0000313" key="1">
    <source>
        <dbReference type="EMBL" id="ARM66733.1"/>
    </source>
</evidence>
<dbReference type="Gene3D" id="3.40.960.10">
    <property type="entry name" value="VSR Endonuclease"/>
    <property type="match status" value="1"/>
</dbReference>
<protein>
    <recommendedName>
        <fullName evidence="3">DUF2726 domain-containing protein</fullName>
    </recommendedName>
</protein>